<evidence type="ECO:0000259" key="16">
    <source>
        <dbReference type="PROSITE" id="PS50894"/>
    </source>
</evidence>
<keyword evidence="9" id="KW-0067">ATP-binding</keyword>
<keyword evidence="10" id="KW-0902">Two-component regulatory system</keyword>
<organism evidence="17 18">
    <name type="scientific">Desulfobacula phenolica</name>
    <dbReference type="NCBI Taxonomy" id="90732"/>
    <lineage>
        <taxon>Bacteria</taxon>
        <taxon>Pseudomonadati</taxon>
        <taxon>Thermodesulfobacteriota</taxon>
        <taxon>Desulfobacteria</taxon>
        <taxon>Desulfobacterales</taxon>
        <taxon>Desulfobacteraceae</taxon>
        <taxon>Desulfobacula</taxon>
    </lineage>
</organism>
<gene>
    <name evidence="17" type="ORF">SAMN04487931_105176</name>
</gene>
<accession>A0A1H2GFH4</accession>
<dbReference type="InterPro" id="IPR004105">
    <property type="entry name" value="CheA-like_dim"/>
</dbReference>
<evidence type="ECO:0000256" key="3">
    <source>
        <dbReference type="ARBA" id="ARBA00021495"/>
    </source>
</evidence>
<dbReference type="Gene3D" id="1.10.287.560">
    <property type="entry name" value="Histidine kinase CheA-like, homodimeric domain"/>
    <property type="match status" value="1"/>
</dbReference>
<evidence type="ECO:0000256" key="7">
    <source>
        <dbReference type="ARBA" id="ARBA00022741"/>
    </source>
</evidence>
<proteinExistence type="predicted"/>
<dbReference type="Pfam" id="PF02518">
    <property type="entry name" value="HATPase_c"/>
    <property type="match status" value="1"/>
</dbReference>
<evidence type="ECO:0000256" key="11">
    <source>
        <dbReference type="ARBA" id="ARBA00035100"/>
    </source>
</evidence>
<dbReference type="SMART" id="SM00073">
    <property type="entry name" value="HPT"/>
    <property type="match status" value="1"/>
</dbReference>
<dbReference type="EMBL" id="FNLL01000005">
    <property type="protein sequence ID" value="SDU18357.1"/>
    <property type="molecule type" value="Genomic_DNA"/>
</dbReference>
<evidence type="ECO:0000256" key="8">
    <source>
        <dbReference type="ARBA" id="ARBA00022777"/>
    </source>
</evidence>
<evidence type="ECO:0000256" key="2">
    <source>
        <dbReference type="ARBA" id="ARBA00012438"/>
    </source>
</evidence>
<sequence length="875" mass="97281">MTYKIIEDLVEKLSCDFVLANPEEEPESLSGLLPILKQIHGKCTELSLDAKAKEVLKARKIITAVLKNNTGDVEKKMTALGELISELSSPISFPEKNDQVSDHTENNSSDEIPDSQVLDRIEENLKQFADLISGYCPGEIPDLGLMLNTLDELIAVSKQKNFVILNEVSVACKGYVEYMTLEDVHDTKPIEEGLLLLKSVLSHLKRGEGFAFDYSDVLELLNVKLDKEQEVKETEVIEEEPEFEETLVVIEEPEPEEILPIKEEQEPEKAVEIEEKPEPAVRTEPEKISDDDMEILIDFVSEAEENLDTIEVSLIDLEQDPTNKDIINDIFRPFHTIKGVSGFLSLTKINKLSHTTENLLDSARSGDFVINNTATDAILESVDALKNLIERVKQGTSTGFKQPDDDIDINHLRDKLQNLQTALTKGGKEPLGEILVRKGVINKESLDQSLESQQESPEKKLGEILVEEKKAAPKQVASALMEQNLSKKQVVSQVKVSTQKLDDLVDYAGELVIAQSMLKQKTSNDPSLSQNVAQLGLIVTNMQNIAMSMRMIPIKATFMKMIRLVRDLSRKSGKDVALNMIGEETEIDRNVVDALYEPMVHMIRNSVDHGIESKTDRLEHGKSSQGQIVLRAYHKGGHIIIEIEDDGKGLDKDGILEKAKSTGLITGNEQMTDAQIYDLILQPGFSTAKQITDVSGRGVGMDVVKDGIEKFRGQLHIESSKGVGTKFTISLPLTLAIIDGMLVRVDDERYVIPTIAIQKAFKPEKEDYFTVRGKGEMVKDRGNLIPLIRLNELYNSSNQKKSVWESLVVVVESKEEKRALLIDELLGKDEYVIKSLGTNLEDVESLAGGAILADGRVGLILDIHGIFSLVSQGMQ</sequence>
<evidence type="ECO:0000256" key="9">
    <source>
        <dbReference type="ARBA" id="ARBA00022840"/>
    </source>
</evidence>
<evidence type="ECO:0000256" key="13">
    <source>
        <dbReference type="SAM" id="MobiDB-lite"/>
    </source>
</evidence>
<keyword evidence="7" id="KW-0547">Nucleotide-binding</keyword>
<dbReference type="InterPro" id="IPR008207">
    <property type="entry name" value="Sig_transdc_His_kin_Hpt_dom"/>
</dbReference>
<dbReference type="GO" id="GO:0005737">
    <property type="term" value="C:cytoplasm"/>
    <property type="evidence" value="ECO:0007669"/>
    <property type="project" value="InterPro"/>
</dbReference>
<dbReference type="SMART" id="SM00387">
    <property type="entry name" value="HATPase_c"/>
    <property type="match status" value="1"/>
</dbReference>
<dbReference type="PROSITE" id="PS50894">
    <property type="entry name" value="HPT"/>
    <property type="match status" value="1"/>
</dbReference>
<dbReference type="Pfam" id="PF02895">
    <property type="entry name" value="H-kinase_dim"/>
    <property type="match status" value="1"/>
</dbReference>
<keyword evidence="6" id="KW-0808">Transferase</keyword>
<evidence type="ECO:0000313" key="18">
    <source>
        <dbReference type="Proteomes" id="UP000199608"/>
    </source>
</evidence>
<dbReference type="PANTHER" id="PTHR43395">
    <property type="entry name" value="SENSOR HISTIDINE KINASE CHEA"/>
    <property type="match status" value="1"/>
</dbReference>
<dbReference type="InterPro" id="IPR037006">
    <property type="entry name" value="CheA-like_homodim_sf"/>
</dbReference>
<dbReference type="Pfam" id="PF01627">
    <property type="entry name" value="Hpt"/>
    <property type="match status" value="1"/>
</dbReference>
<keyword evidence="8 17" id="KW-0418">Kinase</keyword>
<evidence type="ECO:0000256" key="6">
    <source>
        <dbReference type="ARBA" id="ARBA00022679"/>
    </source>
</evidence>
<dbReference type="SUPFAM" id="SSF50341">
    <property type="entry name" value="CheW-like"/>
    <property type="match status" value="1"/>
</dbReference>
<dbReference type="SUPFAM" id="SSF47384">
    <property type="entry name" value="Homodimeric domain of signal transducing histidine kinase"/>
    <property type="match status" value="1"/>
</dbReference>
<dbReference type="InterPro" id="IPR005467">
    <property type="entry name" value="His_kinase_dom"/>
</dbReference>
<dbReference type="SUPFAM" id="SSF47226">
    <property type="entry name" value="Histidine-containing phosphotransfer domain, HPT domain"/>
    <property type="match status" value="1"/>
</dbReference>
<dbReference type="CDD" id="cd16916">
    <property type="entry name" value="HATPase_CheA-like"/>
    <property type="match status" value="1"/>
</dbReference>
<dbReference type="PROSITE" id="PS50851">
    <property type="entry name" value="CHEW"/>
    <property type="match status" value="1"/>
</dbReference>
<dbReference type="InterPro" id="IPR002545">
    <property type="entry name" value="CheW-lke_dom"/>
</dbReference>
<dbReference type="AlphaFoldDB" id="A0A1H2GFH4"/>
<feature type="region of interest" description="Disordered" evidence="13">
    <location>
        <begin position="265"/>
        <end position="285"/>
    </location>
</feature>
<dbReference type="InterPro" id="IPR036890">
    <property type="entry name" value="HATPase_C_sf"/>
</dbReference>
<dbReference type="InterPro" id="IPR003594">
    <property type="entry name" value="HATPase_dom"/>
</dbReference>
<dbReference type="InterPro" id="IPR036097">
    <property type="entry name" value="HisK_dim/P_sf"/>
</dbReference>
<dbReference type="CDD" id="cd00731">
    <property type="entry name" value="CheA_reg"/>
    <property type="match status" value="1"/>
</dbReference>
<evidence type="ECO:0000256" key="10">
    <source>
        <dbReference type="ARBA" id="ARBA00023012"/>
    </source>
</evidence>
<dbReference type="RefSeq" id="WP_245743074.1">
    <property type="nucleotide sequence ID" value="NZ_FNLL01000005.1"/>
</dbReference>
<keyword evidence="18" id="KW-1185">Reference proteome</keyword>
<dbReference type="GO" id="GO:0005524">
    <property type="term" value="F:ATP binding"/>
    <property type="evidence" value="ECO:0007669"/>
    <property type="project" value="UniProtKB-KW"/>
</dbReference>
<dbReference type="PANTHER" id="PTHR43395:SF10">
    <property type="entry name" value="CHEMOTAXIS PROTEIN CHEA"/>
    <property type="match status" value="1"/>
</dbReference>
<dbReference type="InterPro" id="IPR036061">
    <property type="entry name" value="CheW-like_dom_sf"/>
</dbReference>
<protein>
    <recommendedName>
        <fullName evidence="3">Chemotaxis protein CheA</fullName>
        <ecNumber evidence="2">2.7.13.3</ecNumber>
    </recommendedName>
</protein>
<feature type="region of interest" description="Disordered" evidence="13">
    <location>
        <begin position="92"/>
        <end position="115"/>
    </location>
</feature>
<keyword evidence="5 12" id="KW-0597">Phosphoprotein</keyword>
<dbReference type="FunFam" id="3.30.565.10:FF:000016">
    <property type="entry name" value="Chemotaxis protein CheA, putative"/>
    <property type="match status" value="1"/>
</dbReference>
<dbReference type="Gene3D" id="3.30.565.10">
    <property type="entry name" value="Histidine kinase-like ATPase, C-terminal domain"/>
    <property type="match status" value="1"/>
</dbReference>
<reference evidence="18" key="1">
    <citation type="submission" date="2016-10" db="EMBL/GenBank/DDBJ databases">
        <authorList>
            <person name="Varghese N."/>
            <person name="Submissions S."/>
        </authorList>
    </citation>
    <scope>NUCLEOTIDE SEQUENCE [LARGE SCALE GENOMIC DNA]</scope>
    <source>
        <strain evidence="18">DSM 3384</strain>
    </source>
</reference>
<dbReference type="SUPFAM" id="SSF160246">
    <property type="entry name" value="EspE N-terminal domain-like"/>
    <property type="match status" value="1"/>
</dbReference>
<comment type="catalytic activity">
    <reaction evidence="1">
        <text>ATP + protein L-histidine = ADP + protein N-phospho-L-histidine.</text>
        <dbReference type="EC" id="2.7.13.3"/>
    </reaction>
</comment>
<evidence type="ECO:0000259" key="15">
    <source>
        <dbReference type="PROSITE" id="PS50851"/>
    </source>
</evidence>
<dbReference type="InterPro" id="IPR051315">
    <property type="entry name" value="Bact_Chemotaxis_CheA"/>
</dbReference>
<feature type="modified residue" description="Phosphohistidine" evidence="12">
    <location>
        <position position="335"/>
    </location>
</feature>
<dbReference type="PRINTS" id="PR00344">
    <property type="entry name" value="BCTRLSENSOR"/>
</dbReference>
<dbReference type="SMART" id="SM01231">
    <property type="entry name" value="H-kinase_dim"/>
    <property type="match status" value="1"/>
</dbReference>
<dbReference type="InterPro" id="IPR037257">
    <property type="entry name" value="T2SS_E_N_sf"/>
</dbReference>
<feature type="domain" description="CheW-like" evidence="15">
    <location>
        <begin position="737"/>
        <end position="872"/>
    </location>
</feature>
<feature type="compositionally biased region" description="Basic and acidic residues" evidence="13">
    <location>
        <begin position="95"/>
        <end position="105"/>
    </location>
</feature>
<dbReference type="GO" id="GO:0000155">
    <property type="term" value="F:phosphorelay sensor kinase activity"/>
    <property type="evidence" value="ECO:0007669"/>
    <property type="project" value="InterPro"/>
</dbReference>
<dbReference type="Pfam" id="PF01584">
    <property type="entry name" value="CheW"/>
    <property type="match status" value="1"/>
</dbReference>
<evidence type="ECO:0000256" key="4">
    <source>
        <dbReference type="ARBA" id="ARBA00022500"/>
    </source>
</evidence>
<evidence type="ECO:0000259" key="14">
    <source>
        <dbReference type="PROSITE" id="PS50109"/>
    </source>
</evidence>
<dbReference type="EC" id="2.7.13.3" evidence="2"/>
<feature type="domain" description="HPt" evidence="16">
    <location>
        <begin position="288"/>
        <end position="392"/>
    </location>
</feature>
<dbReference type="Gene3D" id="2.30.30.40">
    <property type="entry name" value="SH3 Domains"/>
    <property type="match status" value="1"/>
</dbReference>
<dbReference type="PROSITE" id="PS50109">
    <property type="entry name" value="HIS_KIN"/>
    <property type="match status" value="1"/>
</dbReference>
<dbReference type="CDD" id="cd00088">
    <property type="entry name" value="HPT"/>
    <property type="match status" value="1"/>
</dbReference>
<dbReference type="InterPro" id="IPR004358">
    <property type="entry name" value="Sig_transdc_His_kin-like_C"/>
</dbReference>
<dbReference type="GO" id="GO:0006935">
    <property type="term" value="P:chemotaxis"/>
    <property type="evidence" value="ECO:0007669"/>
    <property type="project" value="UniProtKB-KW"/>
</dbReference>
<dbReference type="Gene3D" id="1.20.120.160">
    <property type="entry name" value="HPT domain"/>
    <property type="match status" value="1"/>
</dbReference>
<evidence type="ECO:0000256" key="12">
    <source>
        <dbReference type="PROSITE-ProRule" id="PRU00110"/>
    </source>
</evidence>
<evidence type="ECO:0000256" key="1">
    <source>
        <dbReference type="ARBA" id="ARBA00000085"/>
    </source>
</evidence>
<name>A0A1H2GFH4_9BACT</name>
<comment type="function">
    <text evidence="11">Involved in the transmission of sensory signals from the chemoreceptors to the flagellar motors. CheA is autophosphorylated; it can transfer its phosphate group to either CheB or CheY.</text>
</comment>
<feature type="domain" description="Histidine kinase" evidence="14">
    <location>
        <begin position="534"/>
        <end position="735"/>
    </location>
</feature>
<evidence type="ECO:0000313" key="17">
    <source>
        <dbReference type="EMBL" id="SDU18357.1"/>
    </source>
</evidence>
<dbReference type="SUPFAM" id="SSF55874">
    <property type="entry name" value="ATPase domain of HSP90 chaperone/DNA topoisomerase II/histidine kinase"/>
    <property type="match status" value="1"/>
</dbReference>
<dbReference type="SMART" id="SM00260">
    <property type="entry name" value="CheW"/>
    <property type="match status" value="1"/>
</dbReference>
<dbReference type="Proteomes" id="UP000199608">
    <property type="component" value="Unassembled WGS sequence"/>
</dbReference>
<dbReference type="InterPro" id="IPR036641">
    <property type="entry name" value="HPT_dom_sf"/>
</dbReference>
<keyword evidence="4" id="KW-0145">Chemotaxis</keyword>
<evidence type="ECO:0000256" key="5">
    <source>
        <dbReference type="ARBA" id="ARBA00022553"/>
    </source>
</evidence>